<dbReference type="GO" id="GO:0006605">
    <property type="term" value="P:protein targeting"/>
    <property type="evidence" value="ECO:0007669"/>
    <property type="project" value="UniProtKB-UniRule"/>
</dbReference>
<accession>A0A0M1VUZ6</accession>
<reference evidence="12 13" key="1">
    <citation type="submission" date="2011-10" db="EMBL/GenBank/DDBJ databases">
        <title>The Genome Sequence of Fusobacterium sp. 4_1_13.</title>
        <authorList>
            <consortium name="The Broad Institute Genome Sequencing Platform"/>
            <person name="Earl A."/>
            <person name="Ward D."/>
            <person name="Feldgarden M."/>
            <person name="Gevers D."/>
            <person name="Strauss J."/>
            <person name="Ambrose C."/>
            <person name="Allen-Vercoe E."/>
            <person name="Young S.K."/>
            <person name="Zeng Q."/>
            <person name="Gargeya S."/>
            <person name="Fitzgerald M."/>
            <person name="Haas B."/>
            <person name="Abouelleil A."/>
            <person name="Alvarado L."/>
            <person name="Arachchi H.M."/>
            <person name="Berlin A."/>
            <person name="Brown A."/>
            <person name="Chapman S.B."/>
            <person name="Chen Z."/>
            <person name="Dunbar C."/>
            <person name="Freedman E."/>
            <person name="Gearin G."/>
            <person name="Goldberg J."/>
            <person name="Griggs A."/>
            <person name="Gujja S."/>
            <person name="Heiman D."/>
            <person name="Howarth C."/>
            <person name="Larson L."/>
            <person name="Lui A."/>
            <person name="MacDonald P.J."/>
            <person name="Montmayeur A."/>
            <person name="Murphy C."/>
            <person name="Neiman D."/>
            <person name="Pearson M."/>
            <person name="Priest M."/>
            <person name="Roberts A."/>
            <person name="Saif S."/>
            <person name="Shea T."/>
            <person name="Shenoy N."/>
            <person name="Sisk P."/>
            <person name="Stolte C."/>
            <person name="Sykes S."/>
            <person name="Wortman J."/>
            <person name="Nusbaum C."/>
            <person name="Birren B."/>
        </authorList>
    </citation>
    <scope>NUCLEOTIDE SEQUENCE [LARGE SCALE GENOMIC DNA]</scope>
    <source>
        <strain evidence="12 13">4_1_13</strain>
    </source>
</reference>
<keyword evidence="4 10" id="KW-0812">Transmembrane</keyword>
<dbReference type="HAMAP" id="MF_01465">
    <property type="entry name" value="SecY"/>
    <property type="match status" value="1"/>
</dbReference>
<dbReference type="GO" id="GO:0043952">
    <property type="term" value="P:protein transport by the Sec complex"/>
    <property type="evidence" value="ECO:0007669"/>
    <property type="project" value="UniProtKB-UniRule"/>
</dbReference>
<evidence type="ECO:0000313" key="12">
    <source>
        <dbReference type="EMBL" id="EEO40512.1"/>
    </source>
</evidence>
<evidence type="ECO:0000256" key="8">
    <source>
        <dbReference type="ARBA" id="ARBA00023136"/>
    </source>
</evidence>
<gene>
    <name evidence="10" type="primary">secY</name>
    <name evidence="12" type="ORF">FSCG_01225</name>
</gene>
<protein>
    <recommendedName>
        <fullName evidence="9 10">Protein translocase subunit SecY</fullName>
    </recommendedName>
</protein>
<evidence type="ECO:0000256" key="6">
    <source>
        <dbReference type="ARBA" id="ARBA00022989"/>
    </source>
</evidence>
<dbReference type="PROSITE" id="PS00756">
    <property type="entry name" value="SECY_2"/>
    <property type="match status" value="1"/>
</dbReference>
<dbReference type="GO" id="GO:0005886">
    <property type="term" value="C:plasma membrane"/>
    <property type="evidence" value="ECO:0007669"/>
    <property type="project" value="UniProtKB-SubCell"/>
</dbReference>
<feature type="transmembrane region" description="Helical" evidence="10">
    <location>
        <begin position="151"/>
        <end position="169"/>
    </location>
</feature>
<evidence type="ECO:0000256" key="4">
    <source>
        <dbReference type="ARBA" id="ARBA00022692"/>
    </source>
</evidence>
<proteinExistence type="inferred from homology"/>
<feature type="transmembrane region" description="Helical" evidence="10">
    <location>
        <begin position="309"/>
        <end position="330"/>
    </location>
</feature>
<evidence type="ECO:0000313" key="13">
    <source>
        <dbReference type="Proteomes" id="UP000004925"/>
    </source>
</evidence>
<dbReference type="PANTHER" id="PTHR10906">
    <property type="entry name" value="SECY/SEC61-ALPHA FAMILY MEMBER"/>
    <property type="match status" value="1"/>
</dbReference>
<dbReference type="eggNOG" id="COG0201">
    <property type="taxonomic scope" value="Bacteria"/>
</dbReference>
<evidence type="ECO:0000256" key="5">
    <source>
        <dbReference type="ARBA" id="ARBA00022927"/>
    </source>
</evidence>
<evidence type="ECO:0000256" key="9">
    <source>
        <dbReference type="ARBA" id="ARBA00039733"/>
    </source>
</evidence>
<keyword evidence="8 10" id="KW-0472">Membrane</keyword>
<dbReference type="AlphaFoldDB" id="A0A0M1VUZ6"/>
<feature type="transmembrane region" description="Helical" evidence="10">
    <location>
        <begin position="118"/>
        <end position="139"/>
    </location>
</feature>
<dbReference type="PRINTS" id="PR00303">
    <property type="entry name" value="SECYTRNLCASE"/>
</dbReference>
<name>A0A0M1VUZ6_FUSVC</name>
<dbReference type="Gene3D" id="1.10.3370.10">
    <property type="entry name" value="SecY subunit domain"/>
    <property type="match status" value="1"/>
</dbReference>
<evidence type="ECO:0000256" key="3">
    <source>
        <dbReference type="ARBA" id="ARBA00022448"/>
    </source>
</evidence>
<dbReference type="InterPro" id="IPR026593">
    <property type="entry name" value="SecY"/>
</dbReference>
<feature type="transmembrane region" description="Helical" evidence="10">
    <location>
        <begin position="366"/>
        <end position="384"/>
    </location>
</feature>
<keyword evidence="10" id="KW-1003">Cell membrane</keyword>
<keyword evidence="6 10" id="KW-1133">Transmembrane helix</keyword>
<evidence type="ECO:0000256" key="11">
    <source>
        <dbReference type="RuleBase" id="RU004349"/>
    </source>
</evidence>
<comment type="subunit">
    <text evidence="10">Component of the Sec protein translocase complex. Heterotrimer consisting of SecY, SecE and SecG subunits. The heterotrimers can form oligomers, although 1 heterotrimer is thought to be able to translocate proteins. Interacts with the ribosome. Interacts with SecDF, and other proteins may be involved. Interacts with SecA.</text>
</comment>
<evidence type="ECO:0000256" key="7">
    <source>
        <dbReference type="ARBA" id="ARBA00023010"/>
    </source>
</evidence>
<dbReference type="InterPro" id="IPR002208">
    <property type="entry name" value="SecY/SEC61-alpha"/>
</dbReference>
<comment type="caution">
    <text evidence="10">Lacks conserved residue(s) required for the propagation of feature annotation.</text>
</comment>
<comment type="function">
    <text evidence="10">The central subunit of the protein translocation channel SecYEG. Consists of two halves formed by TMs 1-5 and 6-10. These two domains form a lateral gate at the front which open onto the bilayer between TMs 2 and 7, and are clamped together by SecE at the back. The channel is closed by both a pore ring composed of hydrophobic SecY resides and a short helix (helix 2A) on the extracellular side of the membrane which forms a plug. The plug probably moves laterally to allow the channel to open. The ring and the pore may move independently.</text>
</comment>
<feature type="transmembrane region" description="Helical" evidence="10">
    <location>
        <begin position="74"/>
        <end position="98"/>
    </location>
</feature>
<comment type="subcellular location">
    <subcellularLocation>
        <location evidence="10">Cell membrane</location>
        <topology evidence="10">Multi-pass membrane protein</topology>
    </subcellularLocation>
    <subcellularLocation>
        <location evidence="1">Membrane</location>
        <topology evidence="1">Multi-pass membrane protein</topology>
    </subcellularLocation>
</comment>
<keyword evidence="7 10" id="KW-0811">Translocation</keyword>
<evidence type="ECO:0000256" key="1">
    <source>
        <dbReference type="ARBA" id="ARBA00004141"/>
    </source>
</evidence>
<comment type="caution">
    <text evidence="12">The sequence shown here is derived from an EMBL/GenBank/DDBJ whole genome shotgun (WGS) entry which is preliminary data.</text>
</comment>
<sequence>MTLMEKFNSRLSSIVKIPELRERIIFTLLMFLVARVGTLIPAPGVDVDRLSSMASQSDVLSYINMFSGGAFTRISIFSLGIIPYINASIVVSLLVSIIPQLEEIQKEGESGRNRITQWTRYLTIALAIIQGTGVCLWLQSVGLIYNPGISFFVRTITTLTAGTVFLMWVGEQISIKGIGNGVSLIIFLNVISRAPSSVIQTIQTMQGNKFLIPLLVLVAFLGTVTIAGIVLFQLGQRKIPIHYVGKGFSSKGGMGEKSFIPLRLNTAGVMPVIFASVFMLIPGVIVNALPSTLSIKTTLSIIFGQNHPVYMILYALVIMFFSFFYTALVFDPEKVAENLKQGGGTIPGIRPGEETVEYLEGVASRITWGGGIFLAIISILPYVIFTSMGLPVYFGGTGIIIVVGVALDTIQQIDAHLVMRDYKGFI</sequence>
<dbReference type="Proteomes" id="UP000004925">
    <property type="component" value="Unassembled WGS sequence"/>
</dbReference>
<dbReference type="HOGENOM" id="CLU_030313_0_2_0"/>
<dbReference type="RefSeq" id="WP_008803143.1">
    <property type="nucleotide sequence ID" value="NZ_KQ235737.1"/>
</dbReference>
<feature type="transmembrane region" description="Helical" evidence="10">
    <location>
        <begin position="390"/>
        <end position="410"/>
    </location>
</feature>
<dbReference type="InterPro" id="IPR023201">
    <property type="entry name" value="SecY_dom_sf"/>
</dbReference>
<evidence type="ECO:0000256" key="10">
    <source>
        <dbReference type="HAMAP-Rule" id="MF_01465"/>
    </source>
</evidence>
<dbReference type="PIRSF" id="PIRSF004557">
    <property type="entry name" value="SecY"/>
    <property type="match status" value="1"/>
</dbReference>
<dbReference type="SUPFAM" id="SSF103491">
    <property type="entry name" value="Preprotein translocase SecY subunit"/>
    <property type="match status" value="1"/>
</dbReference>
<organism evidence="12 13">
    <name type="scientific">Fusobacterium vincentii 4_1_13</name>
    <dbReference type="NCBI Taxonomy" id="469606"/>
    <lineage>
        <taxon>Bacteria</taxon>
        <taxon>Fusobacteriati</taxon>
        <taxon>Fusobacteriota</taxon>
        <taxon>Fusobacteriia</taxon>
        <taxon>Fusobacteriales</taxon>
        <taxon>Fusobacteriaceae</taxon>
        <taxon>Fusobacterium</taxon>
    </lineage>
</organism>
<keyword evidence="3 10" id="KW-0813">Transport</keyword>
<dbReference type="InterPro" id="IPR030659">
    <property type="entry name" value="SecY_CS"/>
</dbReference>
<dbReference type="Pfam" id="PF00344">
    <property type="entry name" value="SecY"/>
    <property type="match status" value="1"/>
</dbReference>
<dbReference type="EMBL" id="ACDE02000019">
    <property type="protein sequence ID" value="EEO40512.1"/>
    <property type="molecule type" value="Genomic_DNA"/>
</dbReference>
<evidence type="ECO:0000256" key="2">
    <source>
        <dbReference type="ARBA" id="ARBA00005751"/>
    </source>
</evidence>
<comment type="similarity">
    <text evidence="2 10 11">Belongs to the SecY/SEC61-alpha family.</text>
</comment>
<keyword evidence="5 10" id="KW-0653">Protein transport</keyword>
<dbReference type="FunFam" id="1.10.3370.10:FF:000001">
    <property type="entry name" value="Preprotein translocase subunit SecY"/>
    <property type="match status" value="1"/>
</dbReference>
<feature type="transmembrane region" description="Helical" evidence="10">
    <location>
        <begin position="267"/>
        <end position="289"/>
    </location>
</feature>
<feature type="transmembrane region" description="Helical" evidence="10">
    <location>
        <begin position="24"/>
        <end position="42"/>
    </location>
</feature>
<feature type="transmembrane region" description="Helical" evidence="10">
    <location>
        <begin position="211"/>
        <end position="232"/>
    </location>
</feature>
<dbReference type="NCBIfam" id="TIGR00967">
    <property type="entry name" value="3a0501s007"/>
    <property type="match status" value="1"/>
</dbReference>
<dbReference type="GO" id="GO:0065002">
    <property type="term" value="P:intracellular protein transmembrane transport"/>
    <property type="evidence" value="ECO:0007669"/>
    <property type="project" value="UniProtKB-UniRule"/>
</dbReference>